<keyword evidence="1" id="KW-0575">Peroxidase</keyword>
<evidence type="ECO:0000313" key="4">
    <source>
        <dbReference type="Proteomes" id="UP000249324"/>
    </source>
</evidence>
<dbReference type="InterPro" id="IPR022742">
    <property type="entry name" value="Hydrolase_4"/>
</dbReference>
<dbReference type="InterPro" id="IPR029058">
    <property type="entry name" value="AB_hydrolase_fold"/>
</dbReference>
<reference evidence="3 4" key="1">
    <citation type="journal article" date="2021" name="BMC Genomics">
        <title>Genome-resolved metagenome and metatranscriptome analyses of thermophilic composting reveal key bacterial players and their metabolic interactions.</title>
        <authorList>
            <person name="Braga L.P.P."/>
            <person name="Pereira R.V."/>
            <person name="Martins L.F."/>
            <person name="Moura L.M.S."/>
            <person name="Sanchez F.B."/>
            <person name="Patane J.S.L."/>
            <person name="da Silva A.M."/>
            <person name="Setubal J.C."/>
        </authorList>
    </citation>
    <scope>NUCLEOTIDE SEQUENCE [LARGE SCALE GENOMIC DNA]</scope>
    <source>
        <strain evidence="3">ZC4RG45</strain>
    </source>
</reference>
<proteinExistence type="predicted"/>
<dbReference type="InterPro" id="IPR050471">
    <property type="entry name" value="AB_hydrolase"/>
</dbReference>
<dbReference type="Pfam" id="PF12146">
    <property type="entry name" value="Hydrolase_4"/>
    <property type="match status" value="1"/>
</dbReference>
<feature type="domain" description="Serine aminopeptidase S33" evidence="2">
    <location>
        <begin position="28"/>
        <end position="275"/>
    </location>
</feature>
<dbReference type="AlphaFoldDB" id="A0ABD6FFV9"/>
<dbReference type="PRINTS" id="PR00412">
    <property type="entry name" value="EPOXHYDRLASE"/>
</dbReference>
<protein>
    <submittedName>
        <fullName evidence="3">Alpha/beta hydrolase</fullName>
    </submittedName>
</protein>
<dbReference type="GO" id="GO:0004601">
    <property type="term" value="F:peroxidase activity"/>
    <property type="evidence" value="ECO:0007669"/>
    <property type="project" value="UniProtKB-KW"/>
</dbReference>
<dbReference type="InterPro" id="IPR000639">
    <property type="entry name" value="Epox_hydrolase-like"/>
</dbReference>
<gene>
    <name evidence="3" type="ORF">DIU77_011250</name>
</gene>
<dbReference type="Proteomes" id="UP000249324">
    <property type="component" value="Unassembled WGS sequence"/>
</dbReference>
<name>A0ABD6FFV9_9PSEU</name>
<evidence type="ECO:0000259" key="2">
    <source>
        <dbReference type="Pfam" id="PF12146"/>
    </source>
</evidence>
<keyword evidence="1" id="KW-0560">Oxidoreductase</keyword>
<accession>A0ABD6FFV9</accession>
<sequence>MERVDRFTAGDGTRLLVRSSGPSTAPVTVVLVHGWTQHSGCWDGVCALLPPDVRVLRVDLRGHGGSDPAPPGTRTLEQLADDVAEVLAARTSGPVVLVGHSMGGMTLMALAERHPRLVADRVAGVAFVATSSGNMHRITLGLGGVLGRTVPRAEPVLRGLLERREDGSLPAVPQLISPVVRWLAFGKRARWQHVNDTARAVLAAHPATVGGLLDAIFAHDRTVVLGALRSIPTVVLAGDRDRLCSVEHAKVIAEQLPGTSFVLYPGAGHMLMHERTTDVARSLMSLIRAAVPAA</sequence>
<comment type="caution">
    <text evidence="3">The sequence shown here is derived from an EMBL/GenBank/DDBJ whole genome shotgun (WGS) entry which is preliminary data.</text>
</comment>
<dbReference type="Gene3D" id="3.40.50.1820">
    <property type="entry name" value="alpha/beta hydrolase"/>
    <property type="match status" value="1"/>
</dbReference>
<dbReference type="GO" id="GO:0016787">
    <property type="term" value="F:hydrolase activity"/>
    <property type="evidence" value="ECO:0007669"/>
    <property type="project" value="UniProtKB-KW"/>
</dbReference>
<evidence type="ECO:0000256" key="1">
    <source>
        <dbReference type="ARBA" id="ARBA00022559"/>
    </source>
</evidence>
<dbReference type="PANTHER" id="PTHR43433:SF1">
    <property type="entry name" value="BLL5160 PROTEIN"/>
    <property type="match status" value="1"/>
</dbReference>
<dbReference type="PANTHER" id="PTHR43433">
    <property type="entry name" value="HYDROLASE, ALPHA/BETA FOLD FAMILY PROTEIN"/>
    <property type="match status" value="1"/>
</dbReference>
<dbReference type="EMBL" id="QGUI02000132">
    <property type="protein sequence ID" value="MFO7192807.1"/>
    <property type="molecule type" value="Genomic_DNA"/>
</dbReference>
<keyword evidence="3" id="KW-0378">Hydrolase</keyword>
<organism evidence="3 4">
    <name type="scientific">Thermocrispum agreste</name>
    <dbReference type="NCBI Taxonomy" id="37925"/>
    <lineage>
        <taxon>Bacteria</taxon>
        <taxon>Bacillati</taxon>
        <taxon>Actinomycetota</taxon>
        <taxon>Actinomycetes</taxon>
        <taxon>Pseudonocardiales</taxon>
        <taxon>Pseudonocardiaceae</taxon>
        <taxon>Thermocrispum</taxon>
    </lineage>
</organism>
<evidence type="ECO:0000313" key="3">
    <source>
        <dbReference type="EMBL" id="MFO7192807.1"/>
    </source>
</evidence>
<dbReference type="SUPFAM" id="SSF53474">
    <property type="entry name" value="alpha/beta-Hydrolases"/>
    <property type="match status" value="1"/>
</dbReference>